<protein>
    <recommendedName>
        <fullName evidence="4">DDE-1 domain-containing protein</fullName>
    </recommendedName>
</protein>
<evidence type="ECO:0008006" key="4">
    <source>
        <dbReference type="Google" id="ProtNLM"/>
    </source>
</evidence>
<dbReference type="EMBL" id="JANVFS010000004">
    <property type="protein sequence ID" value="KAJ4492735.1"/>
    <property type="molecule type" value="Genomic_DNA"/>
</dbReference>
<dbReference type="GO" id="GO:0003676">
    <property type="term" value="F:nucleic acid binding"/>
    <property type="evidence" value="ECO:0007669"/>
    <property type="project" value="InterPro"/>
</dbReference>
<evidence type="ECO:0000313" key="2">
    <source>
        <dbReference type="EMBL" id="KAJ4492735.1"/>
    </source>
</evidence>
<sequence>MGNNIFRGYLSDFEISDQESDNESIFSKDDTPHSRSRAPSPSPAPLSQSVIGPEAILNLHPVPPSKRRKLDVSACETKRIAKEEQKKQYSAAFDAIDKVLKSRKTEFWAGRNSLQERRARAIHGVLLMVVKRQMALIPVSKSSATTHGFAPNHGSRMLRGWVKSWILTRELPTSSRGSHAKVFSLLSDPTLHAEIQSYLRSNKWAMNPGKFQAFVNKTMLPDAAKAYAKQITATEMPEGLKKYFELELFPRIGLKVKTGICKTTARAIIREEGFANDGLKWSWVFKGEHAIRKKGVGRGIHQSDVICSTFGWLKDASQSMEYGKNYDGYWNGELFIKQVIFRQNGLLLKEKIIPTFEKLHGPNYQALFLIDNSQGHSAYAVDALLANRMNFNPGGKQARMCRGWFLWNGQCIHQDMFFPCNHPEFPNQPKGMKVLNFIEYFWGAVKKYLRDHCDYTFDTLKANIPSAMSAVMIETIRRWEHRVHRWISGYHEGLSVQDAQAKVKAYSSKMYTSH</sequence>
<dbReference type="PANTHER" id="PTHR35871">
    <property type="entry name" value="EXPRESSED PROTEIN"/>
    <property type="match status" value="1"/>
</dbReference>
<reference evidence="2" key="2">
    <citation type="journal article" date="2023" name="Proc. Natl. Acad. Sci. U.S.A.">
        <title>A global phylogenomic analysis of the shiitake genus Lentinula.</title>
        <authorList>
            <person name="Sierra-Patev S."/>
            <person name="Min B."/>
            <person name="Naranjo-Ortiz M."/>
            <person name="Looney B."/>
            <person name="Konkel Z."/>
            <person name="Slot J.C."/>
            <person name="Sakamoto Y."/>
            <person name="Steenwyk J.L."/>
            <person name="Rokas A."/>
            <person name="Carro J."/>
            <person name="Camarero S."/>
            <person name="Ferreira P."/>
            <person name="Molpeceres G."/>
            <person name="Ruiz-Duenas F.J."/>
            <person name="Serrano A."/>
            <person name="Henrissat B."/>
            <person name="Drula E."/>
            <person name="Hughes K.W."/>
            <person name="Mata J.L."/>
            <person name="Ishikawa N.K."/>
            <person name="Vargas-Isla R."/>
            <person name="Ushijima S."/>
            <person name="Smith C.A."/>
            <person name="Donoghue J."/>
            <person name="Ahrendt S."/>
            <person name="Andreopoulos W."/>
            <person name="He G."/>
            <person name="LaButti K."/>
            <person name="Lipzen A."/>
            <person name="Ng V."/>
            <person name="Riley R."/>
            <person name="Sandor L."/>
            <person name="Barry K."/>
            <person name="Martinez A.T."/>
            <person name="Xiao Y."/>
            <person name="Gibbons J.G."/>
            <person name="Terashima K."/>
            <person name="Grigoriev I.V."/>
            <person name="Hibbett D."/>
        </authorList>
    </citation>
    <scope>NUCLEOTIDE SEQUENCE</scope>
    <source>
        <strain evidence="2">Sp2 HRB7682 ss15</strain>
    </source>
</reference>
<accession>A0A9W9AZD3</accession>
<dbReference type="Gene3D" id="3.30.420.10">
    <property type="entry name" value="Ribonuclease H-like superfamily/Ribonuclease H"/>
    <property type="match status" value="1"/>
</dbReference>
<evidence type="ECO:0000313" key="3">
    <source>
        <dbReference type="Proteomes" id="UP001150238"/>
    </source>
</evidence>
<dbReference type="InterPro" id="IPR036397">
    <property type="entry name" value="RNaseH_sf"/>
</dbReference>
<dbReference type="AlphaFoldDB" id="A0A9W9AZD3"/>
<comment type="caution">
    <text evidence="2">The sequence shown here is derived from an EMBL/GenBank/DDBJ whole genome shotgun (WGS) entry which is preliminary data.</text>
</comment>
<feature type="region of interest" description="Disordered" evidence="1">
    <location>
        <begin position="17"/>
        <end position="49"/>
    </location>
</feature>
<dbReference type="PANTHER" id="PTHR35871:SF1">
    <property type="entry name" value="CXC1-LIKE CYSTEINE CLUSTER ASSOCIATED WITH KDZ TRANSPOSASES DOMAIN-CONTAINING PROTEIN"/>
    <property type="match status" value="1"/>
</dbReference>
<name>A0A9W9AZD3_9AGAR</name>
<evidence type="ECO:0000256" key="1">
    <source>
        <dbReference type="SAM" id="MobiDB-lite"/>
    </source>
</evidence>
<reference evidence="2" key="1">
    <citation type="submission" date="2022-08" db="EMBL/GenBank/DDBJ databases">
        <authorList>
            <consortium name="DOE Joint Genome Institute"/>
            <person name="Min B."/>
            <person name="Riley R."/>
            <person name="Sierra-Patev S."/>
            <person name="Naranjo-Ortiz M."/>
            <person name="Looney B."/>
            <person name="Konkel Z."/>
            <person name="Slot J.C."/>
            <person name="Sakamoto Y."/>
            <person name="Steenwyk J.L."/>
            <person name="Rokas A."/>
            <person name="Carro J."/>
            <person name="Camarero S."/>
            <person name="Ferreira P."/>
            <person name="Molpeceres G."/>
            <person name="Ruiz-Duenas F.J."/>
            <person name="Serrano A."/>
            <person name="Henrissat B."/>
            <person name="Drula E."/>
            <person name="Hughes K.W."/>
            <person name="Mata J.L."/>
            <person name="Ishikawa N.K."/>
            <person name="Vargas-Isla R."/>
            <person name="Ushijima S."/>
            <person name="Smith C.A."/>
            <person name="Ahrendt S."/>
            <person name="Andreopoulos W."/>
            <person name="He G."/>
            <person name="Labutti K."/>
            <person name="Lipzen A."/>
            <person name="Ng V."/>
            <person name="Sandor L."/>
            <person name="Barry K."/>
            <person name="Martinez A.T."/>
            <person name="Xiao Y."/>
            <person name="Gibbons J.G."/>
            <person name="Terashima K."/>
            <person name="Hibbett D.S."/>
            <person name="Grigoriev I.V."/>
        </authorList>
    </citation>
    <scope>NUCLEOTIDE SEQUENCE</scope>
    <source>
        <strain evidence="2">Sp2 HRB7682 ss15</strain>
    </source>
</reference>
<dbReference type="Proteomes" id="UP001150238">
    <property type="component" value="Unassembled WGS sequence"/>
</dbReference>
<gene>
    <name evidence="2" type="ORF">C8J55DRAFT_418198</name>
</gene>
<proteinExistence type="predicted"/>
<organism evidence="2 3">
    <name type="scientific">Lentinula lateritia</name>
    <dbReference type="NCBI Taxonomy" id="40482"/>
    <lineage>
        <taxon>Eukaryota</taxon>
        <taxon>Fungi</taxon>
        <taxon>Dikarya</taxon>
        <taxon>Basidiomycota</taxon>
        <taxon>Agaricomycotina</taxon>
        <taxon>Agaricomycetes</taxon>
        <taxon>Agaricomycetidae</taxon>
        <taxon>Agaricales</taxon>
        <taxon>Marasmiineae</taxon>
        <taxon>Omphalotaceae</taxon>
        <taxon>Lentinula</taxon>
    </lineage>
</organism>